<accession>A0A1X9SGD2</accession>
<reference evidence="3" key="1">
    <citation type="submission" date="2017-04" db="EMBL/GenBank/DDBJ databases">
        <authorList>
            <person name="Abille Z."/>
            <person name="Afsharjavan R."/>
            <person name="Alms C.E."/>
            <person name="Anil A."/>
            <person name="Azuma E.A."/>
            <person name="Boateng D."/>
            <person name="Bowden K.V."/>
            <person name="Bui Q."/>
            <person name="Callaghan K.D."/>
            <person name="Canova P.N."/>
            <person name="Carter A.-G.V."/>
            <person name="Carty B."/>
            <person name="Choudhary A."/>
            <person name="Chugh K."/>
            <person name="Clark C.B."/>
            <person name="Clark J."/>
            <person name="Cortez R."/>
            <person name="Dalwadi R.M."/>
            <person name="Daou G."/>
            <person name="Das M."/>
            <person name="Dasari S."/>
            <person name="Davis E.H."/>
            <person name="Defreitas N."/>
            <person name="Demirji J."/>
            <person name="Endres C."/>
            <person name="Fakhar S."/>
            <person name="Feeley N."/>
            <person name="Flores D.C."/>
            <person name="Fowler A.R."/>
            <person name="George T."/>
            <person name="Greis H.L."/>
            <person name="Groleau D.L."/>
            <person name="Gulati J.K."/>
            <person name="Guzman W."/>
            <person name="Hallworth A.N."/>
            <person name="Hariri A."/>
            <person name="Haya V.N."/>
            <person name="Hoffman A.K."/>
            <person name="Horne B."/>
            <person name="Howard T."/>
            <person name="Iglesia A.J."/>
            <person name="Ijezie O.D."/>
            <person name="Incognito N.A."/>
            <person name="Inen J.A."/>
            <person name="Jaiswal A."/>
            <person name="Jezek R.A."/>
            <person name="Kawa A.C."/>
            <person name="Khan F."/>
            <person name="Khin A.C."/>
            <person name="Knapo J."/>
            <person name="Kong A.S."/>
            <person name="Le B.Q."/>
            <person name="Le Q.M."/>
            <person name="Le T.-H.M."/>
            <person name="Lee M."/>
            <person name="Lockwood J.L."/>
            <person name="Loto-Rojas G.S."/>
            <person name="Mantzavinos A."/>
            <person name="Martinez D.R."/>
            <person name="Meadows A.R."/>
            <person name="Mehr S."/>
            <person name="Mellon M.N."/>
            <person name="Memon S."/>
            <person name="Miller B."/>
            <person name="Min S."/>
            <person name="Mitchell L.M."/>
            <person name="Mohamed I.R."/>
            <person name="Mohammed F.O."/>
            <person name="More S."/>
            <person name="Muntaha S."/>
            <person name="Nadeem I."/>
            <person name="Ndjeumen-Njinguet A.S."/>
            <person name="Ng P."/>
            <person name="Ngu V.E."/>
            <person name="Nguyen B.N."/>
            <person name="OHern C.T."/>
            <person name="Oboh U.S."/>
            <person name="Pagano C.W."/>
            <person name="Panakal P.R."/>
            <person name="Park D.A."/>
            <person name="Parsana D."/>
            <person name="Patel P."/>
            <person name="Patel V.S."/>
            <person name="Patwardhan V.M."/>
            <person name="Pawar S.D."/>
            <person name="Payne V.R."/>
            <person name="Petricel I.M."/>
            <person name="Phillips C."/>
            <person name="Puglisi K.M."/>
            <person name="Ramaprasad G."/>
            <person name="Raza A.S."/>
            <person name="Rivera-Oven A.G."/>
            <person name="Robins E."/>
            <person name="Roeun D.C."/>
            <person name="Rostovtseva N."/>
            <person name="Sadat M."/>
            <person name="Seas A."/>
            <person name="So E.J."/>
            <person name="Sogbesan C."/>
            <person name="Strumsky L.A."/>
            <person name="Sun J.L."/>
            <person name="Sutherland H.J."/>
            <person name="Tchakounte I."/>
            <person name="Tewell J.R."/>
            <person name="Thapa D.J."/>
            <person name="Tkach Y."/>
            <person name="Tran C.D."/>
            <person name="Tran V."/>
            <person name="Vithayathil T."/>
            <person name="Vivekanandan A."/>
            <person name="Wang S.R."/>
            <person name="White E."/>
            <person name="Yang A.L."/>
            <person name="Ye D.T."/>
            <person name="Yirenkyi M."/>
            <person name="Zarb J.S."/>
            <person name="Zhang S."/>
            <person name="Zhou M.T."/>
            <person name="Cao A."/>
            <person name="Nguyen K.M."/>
            <person name="Patel K."/>
            <person name="Patel P."/>
            <person name="Pennington E."/>
            <person name="Sendze O."/>
            <person name="Zahangir S."/>
            <person name="Correa-Mendez M."/>
            <person name="Fabian M.F."/>
            <person name="Liu S."/>
            <person name="Jethmalani Y."/>
            <person name="Nunn R."/>
            <person name="Prakash A."/>
            <person name="Louise T."/>
            <person name="Russell D.A."/>
            <person name="Hatfull G.F."/>
            <person name="Erill I."/>
            <person name="Caruso S.M."/>
        </authorList>
    </citation>
    <scope>NUCLEOTIDE SEQUENCE [LARGE SCALE GENOMIC DNA]</scope>
</reference>
<evidence type="ECO:0000256" key="1">
    <source>
        <dbReference type="SAM" id="MobiDB-lite"/>
    </source>
</evidence>
<dbReference type="EMBL" id="KY888882">
    <property type="protein sequence ID" value="ARQ95202.1"/>
    <property type="molecule type" value="Genomic_DNA"/>
</dbReference>
<gene>
    <name evidence="2" type="ORF">FLAPJACK_89</name>
</gene>
<name>A0A1X9SGD2_9CAUD</name>
<dbReference type="Proteomes" id="UP000222741">
    <property type="component" value="Segment"/>
</dbReference>
<feature type="region of interest" description="Disordered" evidence="1">
    <location>
        <begin position="1"/>
        <end position="27"/>
    </location>
</feature>
<feature type="compositionally biased region" description="Basic and acidic residues" evidence="1">
    <location>
        <begin position="9"/>
        <end position="27"/>
    </location>
</feature>
<feature type="region of interest" description="Disordered" evidence="1">
    <location>
        <begin position="298"/>
        <end position="326"/>
    </location>
</feature>
<proteinExistence type="predicted"/>
<evidence type="ECO:0000313" key="2">
    <source>
        <dbReference type="EMBL" id="ARQ95202.1"/>
    </source>
</evidence>
<feature type="compositionally biased region" description="Basic and acidic residues" evidence="1">
    <location>
        <begin position="298"/>
        <end position="318"/>
    </location>
</feature>
<evidence type="ECO:0000313" key="3">
    <source>
        <dbReference type="Proteomes" id="UP000222741"/>
    </source>
</evidence>
<sequence>MTNLQNIQKDIEHLQEAKTPEQIEAERQEEQREVVDRIIRGKNDVFRKEYDLPEFDLKFTVAIKAPNAIEVGKIQAMTAGYLSGMNTYMSQYYLVVYQTLASLRVCGKEVPKCLEKDEDIYNLDILYAIGVDFSAWMQTFVDKVKQFGGLKQLARTPYMRNLWALMREFKILPTSPEFKALSDIQIDLMLYSMAEDAREMERARKGVQGDGDHYDSSFDEEVWNRDVGDWEVLKDGHDGNKIAEQINAMTKAEDLKNLEGRFDGLDEYNEHLENGGMTSRESEVTQYINKQLEKAEELARERSRGGKGKRLVDDRELAGEAPTSDYALNKKAMDKAIALFEDDDDEYTTL</sequence>
<protein>
    <submittedName>
        <fullName evidence="2">Tail assembly chaperone</fullName>
    </submittedName>
</protein>
<organism evidence="2 3">
    <name type="scientific">Bacillus phage Flapjack</name>
    <dbReference type="NCBI Taxonomy" id="1983465"/>
    <lineage>
        <taxon>Viruses</taxon>
        <taxon>Duplodnaviria</taxon>
        <taxon>Heunggongvirae</taxon>
        <taxon>Uroviricota</taxon>
        <taxon>Caudoviricetes</taxon>
        <taxon>Herelleviridae</taxon>
        <taxon>Bastillevirinae</taxon>
        <taxon>Bequatrovirus</taxon>
        <taxon>Bequatrovirus spock</taxon>
    </lineage>
</organism>